<protein>
    <submittedName>
        <fullName evidence="6">E3 ubiquitin-protein ligase rbbp6</fullName>
    </submittedName>
</protein>
<name>A0AAV8A1Y8_9EUKA</name>
<feature type="compositionally biased region" description="Basic and acidic residues" evidence="5">
    <location>
        <begin position="231"/>
        <end position="250"/>
    </location>
</feature>
<feature type="compositionally biased region" description="Basic and acidic residues" evidence="5">
    <location>
        <begin position="158"/>
        <end position="191"/>
    </location>
</feature>
<keyword evidence="4" id="KW-0067">ATP-binding</keyword>
<accession>A0AAV8A1Y8</accession>
<gene>
    <name evidence="6" type="ORF">M0812_08092</name>
</gene>
<feature type="compositionally biased region" description="Low complexity" evidence="5">
    <location>
        <begin position="428"/>
        <end position="447"/>
    </location>
</feature>
<feature type="compositionally biased region" description="Basic and acidic residues" evidence="5">
    <location>
        <begin position="200"/>
        <end position="224"/>
    </location>
</feature>
<evidence type="ECO:0000313" key="6">
    <source>
        <dbReference type="EMBL" id="KAJ3446762.1"/>
    </source>
</evidence>
<feature type="region of interest" description="Disordered" evidence="5">
    <location>
        <begin position="28"/>
        <end position="56"/>
    </location>
</feature>
<proteinExistence type="predicted"/>
<feature type="compositionally biased region" description="Low complexity" evidence="5">
    <location>
        <begin position="890"/>
        <end position="909"/>
    </location>
</feature>
<feature type="region of interest" description="Disordered" evidence="5">
    <location>
        <begin position="615"/>
        <end position="678"/>
    </location>
</feature>
<feature type="compositionally biased region" description="Gly residues" evidence="5">
    <location>
        <begin position="927"/>
        <end position="937"/>
    </location>
</feature>
<evidence type="ECO:0000256" key="1">
    <source>
        <dbReference type="ARBA" id="ARBA00022741"/>
    </source>
</evidence>
<dbReference type="PANTHER" id="PTHR14025:SF20">
    <property type="entry name" value="FANCONI ANEMIA GROUP M PROTEIN"/>
    <property type="match status" value="1"/>
</dbReference>
<dbReference type="EMBL" id="JANTQA010000019">
    <property type="protein sequence ID" value="KAJ3446762.1"/>
    <property type="molecule type" value="Genomic_DNA"/>
</dbReference>
<evidence type="ECO:0000313" key="7">
    <source>
        <dbReference type="Proteomes" id="UP001146793"/>
    </source>
</evidence>
<organism evidence="6 7">
    <name type="scientific">Anaeramoeba flamelloides</name>
    <dbReference type="NCBI Taxonomy" id="1746091"/>
    <lineage>
        <taxon>Eukaryota</taxon>
        <taxon>Metamonada</taxon>
        <taxon>Anaeramoebidae</taxon>
        <taxon>Anaeramoeba</taxon>
    </lineage>
</organism>
<sequence length="1055" mass="122429">MDSSQKEIGKVFLLLDLKKIQIKIYPNKNKNKNINRNNSNNSNNNNNNNNKNNNQINYHNDMTMGNYIDLHNSKENNNYKSIKVTLSQCEVSTPFNNDTDIKITILQNTFLEFILSFSDSNNCSKFLNHFLLFKYKDTFLKDIKIIHKKGINKSNKEIEKKGNKIEKKRERGIKSKKEREREREREKEKKKTQEKKKMGKGKEKEKEKKKKKETEKKMEKGKEKERKKKNLEKQKQKEIKKEKGGLTKEKKNNIKYNNKKNKNLETSEIKIIKKKPLKTYQNLLRFNKKNPHNKTFLIRVLEKKNPQKYPHGMIYFDQQKFILSTKSWIKTFSYDEIKIYQHSSQRRVLRLLKITDKKPFLLMVFPSINIINLFNKKYKNKISFDGSYYGIKKSEANIIQMPQKANTKPTSDSDSGPDQKINLNSEPSTDSDIDTGSSTSSVSSNSSSEDHLSKKQNNNLGKGIEIEKEIEKEKEKEKEIEKEDEIEKNNIQDKNEKENAKEKNHSIKANSQTQDFAIDDQDEFEVQFLRKNQVIGEGTIYFIDYDEIIVIDTKGKENSFKFTTQISLLSSKKDDKLRLNFGPINYIFRFTEQYKKDIFIEKFKNGILTIQQKEDEEMGEQANDNYSDTDTDNNRTADHEESKDESREDESAEGEDESGEGEEEGNERELNEEESNYFNRQSLDRESLKFEIIFKNQDEQITTTGITNFDLKNNTFLIKSIENNETLFSIEINEKLQLLTDPNKPATIILKFAINESLIIKFKSSEEKFQFMQILQTAISIKYPMFNIQCRFSKQSTDSVDSTIICKPDHFQIISNDYEKNINLPYSDLKLLSNDKKPFVLLLTNPVKYLLITFRQLNEKEKIQNYFIAKKEELTQIKNSDDQSNNSGTEYSPNSYSESSGSGSNSENSDLASNDNYGSGTDSSSGLGLGSGSGSGSGSSSSSVSDSNSNSDSGSENEKQLNNKFQVNIKKSSKYEIPIDFETKIWIENGKLFIELQDQSVIEEIISKSVKLFSKNGLEKLTKLTLDENNIFIFQFHSIEDQTYFTELAFQARYD</sequence>
<feature type="compositionally biased region" description="Basic and acidic residues" evidence="5">
    <location>
        <begin position="464"/>
        <end position="505"/>
    </location>
</feature>
<dbReference type="PANTHER" id="PTHR14025">
    <property type="entry name" value="FANCONI ANEMIA GROUP M FANCM FAMILY MEMBER"/>
    <property type="match status" value="1"/>
</dbReference>
<dbReference type="Proteomes" id="UP001146793">
    <property type="component" value="Unassembled WGS sequence"/>
</dbReference>
<evidence type="ECO:0000256" key="4">
    <source>
        <dbReference type="ARBA" id="ARBA00022840"/>
    </source>
</evidence>
<keyword evidence="3" id="KW-0347">Helicase</keyword>
<dbReference type="GO" id="GO:0005524">
    <property type="term" value="F:ATP binding"/>
    <property type="evidence" value="ECO:0007669"/>
    <property type="project" value="UniProtKB-KW"/>
</dbReference>
<keyword evidence="2" id="KW-0378">Hydrolase</keyword>
<feature type="region of interest" description="Disordered" evidence="5">
    <location>
        <begin position="402"/>
        <end position="514"/>
    </location>
</feature>
<comment type="caution">
    <text evidence="6">The sequence shown here is derived from an EMBL/GenBank/DDBJ whole genome shotgun (WGS) entry which is preliminary data.</text>
</comment>
<feature type="compositionally biased region" description="Low complexity" evidence="5">
    <location>
        <begin position="938"/>
        <end position="954"/>
    </location>
</feature>
<feature type="compositionally biased region" description="Acidic residues" evidence="5">
    <location>
        <begin position="647"/>
        <end position="675"/>
    </location>
</feature>
<dbReference type="GO" id="GO:0004386">
    <property type="term" value="F:helicase activity"/>
    <property type="evidence" value="ECO:0007669"/>
    <property type="project" value="UniProtKB-KW"/>
</dbReference>
<feature type="compositionally biased region" description="Basic and acidic residues" evidence="5">
    <location>
        <begin position="632"/>
        <end position="646"/>
    </location>
</feature>
<evidence type="ECO:0000256" key="2">
    <source>
        <dbReference type="ARBA" id="ARBA00022801"/>
    </source>
</evidence>
<feature type="region of interest" description="Disordered" evidence="5">
    <location>
        <begin position="878"/>
        <end position="962"/>
    </location>
</feature>
<dbReference type="GO" id="GO:0016787">
    <property type="term" value="F:hydrolase activity"/>
    <property type="evidence" value="ECO:0007669"/>
    <property type="project" value="UniProtKB-KW"/>
</dbReference>
<evidence type="ECO:0000256" key="3">
    <source>
        <dbReference type="ARBA" id="ARBA00022806"/>
    </source>
</evidence>
<feature type="compositionally biased region" description="Polar residues" evidence="5">
    <location>
        <begin position="403"/>
        <end position="427"/>
    </location>
</feature>
<keyword evidence="1" id="KW-0547">Nucleotide-binding</keyword>
<reference evidence="6" key="1">
    <citation type="submission" date="2022-08" db="EMBL/GenBank/DDBJ databases">
        <title>Novel sulphate-reducing endosymbionts in the free-living metamonad Anaeramoeba.</title>
        <authorList>
            <person name="Jerlstrom-Hultqvist J."/>
            <person name="Cepicka I."/>
            <person name="Gallot-Lavallee L."/>
            <person name="Salas-Leiva D."/>
            <person name="Curtis B.A."/>
            <person name="Zahonova K."/>
            <person name="Pipaliya S."/>
            <person name="Dacks J."/>
            <person name="Roger A.J."/>
        </authorList>
    </citation>
    <scope>NUCLEOTIDE SEQUENCE</scope>
    <source>
        <strain evidence="6">Busselton2</strain>
    </source>
</reference>
<evidence type="ECO:0000256" key="5">
    <source>
        <dbReference type="SAM" id="MobiDB-lite"/>
    </source>
</evidence>
<feature type="region of interest" description="Disordered" evidence="5">
    <location>
        <begin position="158"/>
        <end position="250"/>
    </location>
</feature>
<dbReference type="AlphaFoldDB" id="A0AAV8A1Y8"/>